<dbReference type="GO" id="GO:0048211">
    <property type="term" value="P:Golgi vesicle docking"/>
    <property type="evidence" value="ECO:0007669"/>
    <property type="project" value="TreeGrafter"/>
</dbReference>
<evidence type="ECO:0000256" key="4">
    <source>
        <dbReference type="ARBA" id="ARBA00022490"/>
    </source>
</evidence>
<evidence type="ECO:0000256" key="8">
    <source>
        <dbReference type="ARBA" id="ARBA00023136"/>
    </source>
</evidence>
<dbReference type="Pfam" id="PF04869">
    <property type="entry name" value="Uso1_p115_head"/>
    <property type="match status" value="2"/>
</dbReference>
<reference evidence="13" key="1">
    <citation type="submission" date="2019-03" db="EMBL/GenBank/DDBJ databases">
        <title>Improved annotation for the trematode Fasciola hepatica.</title>
        <authorList>
            <person name="Choi Y.-J."/>
            <person name="Martin J."/>
            <person name="Mitreva M."/>
        </authorList>
    </citation>
    <scope>NUCLEOTIDE SEQUENCE [LARGE SCALE GENOMIC DNA]</scope>
</reference>
<dbReference type="Pfam" id="PF18770">
    <property type="entry name" value="Arm_vescicular"/>
    <property type="match status" value="1"/>
</dbReference>
<dbReference type="EMBL" id="JXXN02002939">
    <property type="protein sequence ID" value="THD22181.1"/>
    <property type="molecule type" value="Genomic_DNA"/>
</dbReference>
<comment type="caution">
    <text evidence="13">The sequence shown here is derived from an EMBL/GenBank/DDBJ whole genome shotgun (WGS) entry which is preliminary data.</text>
</comment>
<evidence type="ECO:0000256" key="2">
    <source>
        <dbReference type="ARBA" id="ARBA00004496"/>
    </source>
</evidence>
<dbReference type="GO" id="GO:0045056">
    <property type="term" value="P:transcytosis"/>
    <property type="evidence" value="ECO:0007669"/>
    <property type="project" value="TreeGrafter"/>
</dbReference>
<evidence type="ECO:0000313" key="14">
    <source>
        <dbReference type="Proteomes" id="UP000230066"/>
    </source>
</evidence>
<dbReference type="PANTHER" id="PTHR10013">
    <property type="entry name" value="GENERAL VESICULAR TRANSPORT FACTOR P115"/>
    <property type="match status" value="1"/>
</dbReference>
<evidence type="ECO:0000259" key="12">
    <source>
        <dbReference type="Pfam" id="PF04871"/>
    </source>
</evidence>
<dbReference type="AlphaFoldDB" id="A0A4E0R8N2"/>
<dbReference type="InterPro" id="IPR006953">
    <property type="entry name" value="Vesicle_Uso1_P115_head"/>
</dbReference>
<dbReference type="InterPro" id="IPR024095">
    <property type="entry name" value="Vesicle_P115"/>
</dbReference>
<feature type="coiled-coil region" evidence="9">
    <location>
        <begin position="635"/>
        <end position="767"/>
    </location>
</feature>
<dbReference type="GO" id="GO:0048280">
    <property type="term" value="P:vesicle fusion with Golgi apparatus"/>
    <property type="evidence" value="ECO:0007669"/>
    <property type="project" value="InterPro"/>
</dbReference>
<comment type="subcellular location">
    <subcellularLocation>
        <location evidence="2">Cytoplasm</location>
    </subcellularLocation>
    <subcellularLocation>
        <location evidence="1">Endomembrane system</location>
        <topology evidence="1">Peripheral membrane protein</topology>
    </subcellularLocation>
    <subcellularLocation>
        <location evidence="3">Golgi apparatus</location>
    </subcellularLocation>
</comment>
<dbReference type="GO" id="GO:0005795">
    <property type="term" value="C:Golgi stack"/>
    <property type="evidence" value="ECO:0007669"/>
    <property type="project" value="TreeGrafter"/>
</dbReference>
<feature type="domain" description="Vesicle tethering protein Uso1/P115-like head" evidence="11">
    <location>
        <begin position="487"/>
        <end position="596"/>
    </location>
</feature>
<dbReference type="GO" id="GO:0000139">
    <property type="term" value="C:Golgi membrane"/>
    <property type="evidence" value="ECO:0007669"/>
    <property type="project" value="InterPro"/>
</dbReference>
<evidence type="ECO:0000256" key="5">
    <source>
        <dbReference type="ARBA" id="ARBA00022737"/>
    </source>
</evidence>
<keyword evidence="4" id="KW-0963">Cytoplasm</keyword>
<dbReference type="GO" id="GO:0006888">
    <property type="term" value="P:endoplasmic reticulum to Golgi vesicle-mediated transport"/>
    <property type="evidence" value="ECO:0007669"/>
    <property type="project" value="TreeGrafter"/>
</dbReference>
<keyword evidence="14" id="KW-1185">Reference proteome</keyword>
<dbReference type="InterPro" id="IPR011989">
    <property type="entry name" value="ARM-like"/>
</dbReference>
<dbReference type="GO" id="GO:0012507">
    <property type="term" value="C:ER to Golgi transport vesicle membrane"/>
    <property type="evidence" value="ECO:0007669"/>
    <property type="project" value="TreeGrafter"/>
</dbReference>
<evidence type="ECO:0000313" key="13">
    <source>
        <dbReference type="EMBL" id="THD22181.1"/>
    </source>
</evidence>
<evidence type="ECO:0000256" key="9">
    <source>
        <dbReference type="SAM" id="Coils"/>
    </source>
</evidence>
<sequence length="879" mass="96943">MEILRKYLSSGSDSDDTSGADIVDKLVDRFQSATRVEDRRDTLRTLRALSKKYRLDVGTHAMPIFIETLKNDREDSDSVCYTLEALHSVMNDKDSEEDSHELINVPTDLGAQFTEIFIKQPENIQLIMEFVDALLLLLELTKCHTTIQKIVAFENIFERILAIVQSEGMTDGGVIVEDCLRLICQLLEANPPNQILFKENNFINRLLLILLDLHLNDTSVQLKWSAQKVVNVQLAMQILRILVSPRNKNQITRICQSVIHDCGLLATLCGIIMANGVPADVLTKAIYAIADVIRGCPANQQFLAHVIAPSDPPQPAITVLLVSMVNDRQALAVRAAALYCFQCYVAGNPDIQSSVIMTLLPKSVEHNASITDGQLLCGGLFSNDVLSSWFSSVALLHCIRDNPQLKEELLRVMLASNPDGTPISLLQQCFQWLIQSQSRIGILQLLCTWLAHCPAAVRRFLSPSSDDQKNRVKQQSTATDGTSAARGTNLSALIAEAASSGNEESEIAVRGMITLLTCICVLFNPDDVPGFDRKSLLNTLDNRMGIEMILEQLNQLSKTESFTVGAKNPELEFRTASELMFDYTFTRLFKRLEYEVMHTFQPMDDSIPPLFTCNTIGGGASAGVRGTTTVNSSTYADDQLLIAQYEQKMSRQEQELITLRTRVSALEQELTTARAAAQSSTAVSPDSSAEHASLKGELFNLRSQLSNAQNHLRILEERTLRAEREKEAIRTEQDDLLLLLHDQDCKLERLRNQIRRLGGQVEEDDDLPAKDECLSAPPNIAANAVTNTAPVAPSKILFEPVNPCALNLPILSSESNASLNIADSQTRLSNDTQSTTIPPISSMSTERSTTATSASLPAMASTHPIIPFPTAIHTVHPGP</sequence>
<feature type="domain" description="Vesicle tethering protein Uso1/P115-like head" evidence="11">
    <location>
        <begin position="315"/>
        <end position="465"/>
    </location>
</feature>
<dbReference type="GO" id="GO:0005783">
    <property type="term" value="C:endoplasmic reticulum"/>
    <property type="evidence" value="ECO:0007669"/>
    <property type="project" value="TreeGrafter"/>
</dbReference>
<dbReference type="InterPro" id="IPR006955">
    <property type="entry name" value="Uso1_p115_C"/>
</dbReference>
<dbReference type="SUPFAM" id="SSF48371">
    <property type="entry name" value="ARM repeat"/>
    <property type="match status" value="1"/>
</dbReference>
<keyword evidence="5" id="KW-0677">Repeat</keyword>
<evidence type="ECO:0000256" key="7">
    <source>
        <dbReference type="ARBA" id="ARBA00023054"/>
    </source>
</evidence>
<organism evidence="13 14">
    <name type="scientific">Fasciola hepatica</name>
    <name type="common">Liver fluke</name>
    <dbReference type="NCBI Taxonomy" id="6192"/>
    <lineage>
        <taxon>Eukaryota</taxon>
        <taxon>Metazoa</taxon>
        <taxon>Spiralia</taxon>
        <taxon>Lophotrochozoa</taxon>
        <taxon>Platyhelminthes</taxon>
        <taxon>Trematoda</taxon>
        <taxon>Digenea</taxon>
        <taxon>Plagiorchiida</taxon>
        <taxon>Echinostomata</taxon>
        <taxon>Echinostomatoidea</taxon>
        <taxon>Fasciolidae</taxon>
        <taxon>Fasciola</taxon>
    </lineage>
</organism>
<dbReference type="InterPro" id="IPR016024">
    <property type="entry name" value="ARM-type_fold"/>
</dbReference>
<evidence type="ECO:0000256" key="10">
    <source>
        <dbReference type="SAM" id="MobiDB-lite"/>
    </source>
</evidence>
<dbReference type="Proteomes" id="UP000230066">
    <property type="component" value="Unassembled WGS sequence"/>
</dbReference>
<keyword evidence="8" id="KW-0472">Membrane</keyword>
<feature type="compositionally biased region" description="Low complexity" evidence="10">
    <location>
        <begin position="832"/>
        <end position="847"/>
    </location>
</feature>
<accession>A0A4E0R8N2</accession>
<keyword evidence="6" id="KW-0333">Golgi apparatus</keyword>
<evidence type="ECO:0000256" key="3">
    <source>
        <dbReference type="ARBA" id="ARBA00004555"/>
    </source>
</evidence>
<dbReference type="PANTHER" id="PTHR10013:SF0">
    <property type="entry name" value="GENERAL VESICULAR TRANSPORT FACTOR P115"/>
    <property type="match status" value="1"/>
</dbReference>
<evidence type="ECO:0000256" key="1">
    <source>
        <dbReference type="ARBA" id="ARBA00004184"/>
    </source>
</evidence>
<dbReference type="GO" id="GO:0006886">
    <property type="term" value="P:intracellular protein transport"/>
    <property type="evidence" value="ECO:0007669"/>
    <property type="project" value="InterPro"/>
</dbReference>
<evidence type="ECO:0000256" key="6">
    <source>
        <dbReference type="ARBA" id="ARBA00023034"/>
    </source>
</evidence>
<dbReference type="InterPro" id="IPR041209">
    <property type="entry name" value="P115_Arm_rpt"/>
</dbReference>
<name>A0A4E0R8N2_FASHE</name>
<evidence type="ECO:0000259" key="11">
    <source>
        <dbReference type="Pfam" id="PF04869"/>
    </source>
</evidence>
<gene>
    <name evidence="13" type="ORF">D915_007067</name>
</gene>
<dbReference type="Pfam" id="PF04871">
    <property type="entry name" value="Uso1_p115_C"/>
    <property type="match status" value="1"/>
</dbReference>
<protein>
    <submittedName>
        <fullName evidence="13">General vesicular transport factor p115</fullName>
    </submittedName>
</protein>
<feature type="region of interest" description="Disordered" evidence="10">
    <location>
        <begin position="824"/>
        <end position="847"/>
    </location>
</feature>
<keyword evidence="7 9" id="KW-0175">Coiled coil</keyword>
<proteinExistence type="predicted"/>
<dbReference type="Gene3D" id="1.25.10.10">
    <property type="entry name" value="Leucine-rich Repeat Variant"/>
    <property type="match status" value="2"/>
</dbReference>
<feature type="domain" description="Uso1/p115-like vesicle tethering protein C-terminal" evidence="12">
    <location>
        <begin position="649"/>
        <end position="766"/>
    </location>
</feature>